<name>A0A210QLJ4_MIZYE</name>
<dbReference type="SUPFAM" id="SSF55545">
    <property type="entry name" value="beta-N-acetylhexosaminidase-like domain"/>
    <property type="match status" value="1"/>
</dbReference>
<feature type="transmembrane region" description="Helical" evidence="10">
    <location>
        <begin position="20"/>
        <end position="38"/>
    </location>
</feature>
<dbReference type="Gene3D" id="2.60.40.290">
    <property type="match status" value="1"/>
</dbReference>
<evidence type="ECO:0000256" key="6">
    <source>
        <dbReference type="ARBA" id="ARBA00030512"/>
    </source>
</evidence>
<evidence type="ECO:0000256" key="5">
    <source>
        <dbReference type="ARBA" id="ARBA00023295"/>
    </source>
</evidence>
<dbReference type="InterPro" id="IPR004866">
    <property type="entry name" value="CHB/HEX_N_dom"/>
</dbReference>
<dbReference type="SUPFAM" id="SSF49384">
    <property type="entry name" value="Carbohydrate-binding domain"/>
    <property type="match status" value="1"/>
</dbReference>
<dbReference type="SUPFAM" id="SSF51445">
    <property type="entry name" value="(Trans)glycosidases"/>
    <property type="match status" value="1"/>
</dbReference>
<dbReference type="GO" id="GO:0004563">
    <property type="term" value="F:beta-N-acetylhexosaminidase activity"/>
    <property type="evidence" value="ECO:0007669"/>
    <property type="project" value="UniProtKB-EC"/>
</dbReference>
<dbReference type="EC" id="3.2.1.52" evidence="3"/>
<dbReference type="CDD" id="cd02847">
    <property type="entry name" value="E_set_Chitobiase_C"/>
    <property type="match status" value="1"/>
</dbReference>
<evidence type="ECO:0000256" key="2">
    <source>
        <dbReference type="ARBA" id="ARBA00006285"/>
    </source>
</evidence>
<dbReference type="InterPro" id="IPR017853">
    <property type="entry name" value="GH"/>
</dbReference>
<dbReference type="InterPro" id="IPR025705">
    <property type="entry name" value="Beta_hexosaminidase_sua/sub"/>
</dbReference>
<evidence type="ECO:0000256" key="9">
    <source>
        <dbReference type="SAM" id="MobiDB-lite"/>
    </source>
</evidence>
<dbReference type="Pfam" id="PF03173">
    <property type="entry name" value="CHB_HEX"/>
    <property type="match status" value="1"/>
</dbReference>
<dbReference type="Pfam" id="PF02838">
    <property type="entry name" value="Glyco_hydro_20b"/>
    <property type="match status" value="1"/>
</dbReference>
<organism evidence="12 13">
    <name type="scientific">Mizuhopecten yessoensis</name>
    <name type="common">Japanese scallop</name>
    <name type="synonym">Patinopecten yessoensis</name>
    <dbReference type="NCBI Taxonomy" id="6573"/>
    <lineage>
        <taxon>Eukaryota</taxon>
        <taxon>Metazoa</taxon>
        <taxon>Spiralia</taxon>
        <taxon>Lophotrochozoa</taxon>
        <taxon>Mollusca</taxon>
        <taxon>Bivalvia</taxon>
        <taxon>Autobranchia</taxon>
        <taxon>Pteriomorphia</taxon>
        <taxon>Pectinida</taxon>
        <taxon>Pectinoidea</taxon>
        <taxon>Pectinidae</taxon>
        <taxon>Mizuhopecten</taxon>
    </lineage>
</organism>
<dbReference type="InterPro" id="IPR004867">
    <property type="entry name" value="CHB_C_dom"/>
</dbReference>
<dbReference type="EMBL" id="NEDP02003037">
    <property type="protein sequence ID" value="OWF49612.1"/>
    <property type="molecule type" value="Genomic_DNA"/>
</dbReference>
<feature type="compositionally biased region" description="Polar residues" evidence="9">
    <location>
        <begin position="1108"/>
        <end position="1127"/>
    </location>
</feature>
<feature type="region of interest" description="Disordered" evidence="9">
    <location>
        <begin position="1045"/>
        <end position="1139"/>
    </location>
</feature>
<dbReference type="InterPro" id="IPR015883">
    <property type="entry name" value="Glyco_hydro_20_cat"/>
</dbReference>
<proteinExistence type="inferred from homology"/>
<feature type="compositionally biased region" description="Low complexity" evidence="9">
    <location>
        <begin position="1128"/>
        <end position="1139"/>
    </location>
</feature>
<feature type="region of interest" description="Disordered" evidence="9">
    <location>
        <begin position="1253"/>
        <end position="1277"/>
    </location>
</feature>
<reference evidence="12 13" key="1">
    <citation type="journal article" date="2017" name="Nat. Ecol. Evol.">
        <title>Scallop genome provides insights into evolution of bilaterian karyotype and development.</title>
        <authorList>
            <person name="Wang S."/>
            <person name="Zhang J."/>
            <person name="Jiao W."/>
            <person name="Li J."/>
            <person name="Xun X."/>
            <person name="Sun Y."/>
            <person name="Guo X."/>
            <person name="Huan P."/>
            <person name="Dong B."/>
            <person name="Zhang L."/>
            <person name="Hu X."/>
            <person name="Sun X."/>
            <person name="Wang J."/>
            <person name="Zhao C."/>
            <person name="Wang Y."/>
            <person name="Wang D."/>
            <person name="Huang X."/>
            <person name="Wang R."/>
            <person name="Lv J."/>
            <person name="Li Y."/>
            <person name="Zhang Z."/>
            <person name="Liu B."/>
            <person name="Lu W."/>
            <person name="Hui Y."/>
            <person name="Liang J."/>
            <person name="Zhou Z."/>
            <person name="Hou R."/>
            <person name="Li X."/>
            <person name="Liu Y."/>
            <person name="Li H."/>
            <person name="Ning X."/>
            <person name="Lin Y."/>
            <person name="Zhao L."/>
            <person name="Xing Q."/>
            <person name="Dou J."/>
            <person name="Li Y."/>
            <person name="Mao J."/>
            <person name="Guo H."/>
            <person name="Dou H."/>
            <person name="Li T."/>
            <person name="Mu C."/>
            <person name="Jiang W."/>
            <person name="Fu Q."/>
            <person name="Fu X."/>
            <person name="Miao Y."/>
            <person name="Liu J."/>
            <person name="Yu Q."/>
            <person name="Li R."/>
            <person name="Liao H."/>
            <person name="Li X."/>
            <person name="Kong Y."/>
            <person name="Jiang Z."/>
            <person name="Chourrout D."/>
            <person name="Li R."/>
            <person name="Bao Z."/>
        </authorList>
    </citation>
    <scope>NUCLEOTIDE SEQUENCE [LARGE SCALE GENOMIC DNA]</scope>
    <source>
        <strain evidence="12 13">PY_sf001</strain>
    </source>
</reference>
<dbReference type="InterPro" id="IPR015882">
    <property type="entry name" value="HEX_bac_N"/>
</dbReference>
<evidence type="ECO:0000256" key="4">
    <source>
        <dbReference type="ARBA" id="ARBA00022801"/>
    </source>
</evidence>
<dbReference type="OrthoDB" id="428480at2759"/>
<comment type="caution">
    <text evidence="12">The sequence shown here is derived from an EMBL/GenBank/DDBJ whole genome shotgun (WGS) entry which is preliminary data.</text>
</comment>
<dbReference type="GO" id="GO:0030203">
    <property type="term" value="P:glycosaminoglycan metabolic process"/>
    <property type="evidence" value="ECO:0007669"/>
    <property type="project" value="TreeGrafter"/>
</dbReference>
<feature type="compositionally biased region" description="Basic and acidic residues" evidence="9">
    <location>
        <begin position="1257"/>
        <end position="1276"/>
    </location>
</feature>
<dbReference type="PANTHER" id="PTHR22600:SF57">
    <property type="entry name" value="BETA-N-ACETYLHEXOSAMINIDASE"/>
    <property type="match status" value="1"/>
</dbReference>
<dbReference type="InterPro" id="IPR013783">
    <property type="entry name" value="Ig-like_fold"/>
</dbReference>
<gene>
    <name evidence="12" type="ORF">KP79_PYT23275</name>
</gene>
<dbReference type="InterPro" id="IPR014756">
    <property type="entry name" value="Ig_E-set"/>
</dbReference>
<dbReference type="PANTHER" id="PTHR22600">
    <property type="entry name" value="BETA-HEXOSAMINIDASE"/>
    <property type="match status" value="1"/>
</dbReference>
<feature type="compositionally biased region" description="Polar residues" evidence="9">
    <location>
        <begin position="1045"/>
        <end position="1055"/>
    </location>
</feature>
<evidence type="ECO:0000256" key="3">
    <source>
        <dbReference type="ARBA" id="ARBA00012663"/>
    </source>
</evidence>
<dbReference type="SMART" id="SM01081">
    <property type="entry name" value="CHB_HEX"/>
    <property type="match status" value="1"/>
</dbReference>
<sequence length="1325" mass="150815">MIPRSCRSYLYQIGSRNIRAAILFIVAVAILLAARDYLHSPGKVPYKTQKVMKWNPAHNKDLFLIPAVRPKVHHVKPIDKSEVMAKLAQARGPLEHPLLALQSHVGQVQKSKEDEAMVEYIATKTKVEIGVLTNMEDDWTCWLQVTLTNTGKATISYGHWEIYFHSIRFLQIKDRPYPSGILIKDTAFRLFHVQGSLYRLVPENGLFINWPAGKEITLHLEAKAFLISRSDFFPNWYVTAPKVKPLLIQSTVDGNLSFVQPFDTSSKWKRNKQDQYNPFTAEDRFNRNLVIRDLGHQGSYVTPTPVQVSFDPITKVVMDTKTWQIFHNGKFSKEINYLADLFKMEVSSVQPLSKYIQIVEKKVFPLKHAPTTVKEAYTVEVTPDVVTLAASDTAGAFYAAVTLYSLTNRVNTGLWEVPVGKVIDQPRFRHRGLHLDVARNFRRKDEILRLLDVMAIYKLNKLHLHLSDDEGWRIEILGLPELTQVGSRRCHGDSKCLFPQLGSGPEAEYPGTGYYTVNDYCEILRHADALHIQIIPEIDMPGHSQAAIKAMEVRYYDLQEKGRGLEARQYLLSDLSDKSDYLSVQSFKNSAINPCLESTYSFLHHVIMSLKALHSDIQPLTFYHFGGDEVPKGAWVNSSACDTSSLQPDVHNMQKWKEYFLKRIFKMAEQENLKLGVWEDGIIDQNTTEPYNNNLLGAMSGNVFTYPWNNKWEYGMGNEAYKLANAGYKVVMSLGTHLYFDHSHEPDPEEVGLYWATRFIDLHHVFSFTPEQIYWNAELSGMGEPLNKDQICNSRECLTLQKPENIVGMECHLWGELLRSRDITDHQMFPRVIAMAERAWHQAVWESEGDVAARRTQTDADWLRFANTIGYKEYPYLDSLGIKYRIPPPGAVVQERKLLVNSEAPGLEIQYSLDFGKTWRDARGGPELTGDATIFLRTMSTDKTRWSRIIKLQYDHDQVKVKQRAMDGQIKESAQQQKGIELGPSQQQIGQGKSQQQIMPGQSQQQIGQGKSQKQIIPEQSQQLIGQGKYQKQIVPEQSLQLIGQGKSQKQTVPEQSQQQIGQGKSQQQIVPEQSQQQIGQGKSHQPIVPEQSQRQIGQGKYQKQIVPEQSQQLIGQGKSQKQTVPEQSQQQIGQGKSRQQIVLGQSQQQIVPGQFTQQVRQGKPILPGQPKMLRQQQAGQQIPDEASKQQIQLKVLQENVDAVIKMHIKGKTSAESNLKVNTKLSNVRESSSETKQIDKLLEQQLHEANLRAVQGKSKETLERRPDMATDNKPLESVKIQQGVVDSVAETRGKLLRSRDKTGNQFNRNSQKFIKTMMDKVGRQQ</sequence>
<feature type="compositionally biased region" description="Low complexity" evidence="9">
    <location>
        <begin position="1056"/>
        <end position="1087"/>
    </location>
</feature>
<dbReference type="Proteomes" id="UP000242188">
    <property type="component" value="Unassembled WGS sequence"/>
</dbReference>
<feature type="domain" description="Chitobiase/beta-hexosaminidases N-terminal" evidence="11">
    <location>
        <begin position="123"/>
        <end position="283"/>
    </location>
</feature>
<keyword evidence="10" id="KW-1133">Transmembrane helix</keyword>
<feature type="compositionally biased region" description="Low complexity" evidence="9">
    <location>
        <begin position="985"/>
        <end position="1016"/>
    </location>
</feature>
<evidence type="ECO:0000256" key="10">
    <source>
        <dbReference type="SAM" id="Phobius"/>
    </source>
</evidence>
<protein>
    <recommendedName>
        <fullName evidence="3">beta-N-acetylhexosaminidase</fullName>
        <ecNumber evidence="3">3.2.1.52</ecNumber>
    </recommendedName>
    <alternativeName>
        <fullName evidence="6">Beta-N-acetylhexosaminidase</fullName>
    </alternativeName>
    <alternativeName>
        <fullName evidence="7">N-acetyl-beta-glucosaminidase</fullName>
    </alternativeName>
</protein>
<dbReference type="Pfam" id="PF00728">
    <property type="entry name" value="Glyco_hydro_20"/>
    <property type="match status" value="1"/>
</dbReference>
<dbReference type="PRINTS" id="PR00738">
    <property type="entry name" value="GLHYDRLASE20"/>
</dbReference>
<keyword evidence="10" id="KW-0812">Transmembrane</keyword>
<feature type="active site" description="Proton donor" evidence="8">
    <location>
        <position position="629"/>
    </location>
</feature>
<keyword evidence="10" id="KW-0472">Membrane</keyword>
<dbReference type="InterPro" id="IPR029018">
    <property type="entry name" value="Hex-like_dom2"/>
</dbReference>
<dbReference type="Gene3D" id="3.20.20.80">
    <property type="entry name" value="Glycosidases"/>
    <property type="match status" value="1"/>
</dbReference>
<keyword evidence="5" id="KW-0326">Glycosidase</keyword>
<dbReference type="GO" id="GO:0030247">
    <property type="term" value="F:polysaccharide binding"/>
    <property type="evidence" value="ECO:0007669"/>
    <property type="project" value="InterPro"/>
</dbReference>
<feature type="region of interest" description="Disordered" evidence="9">
    <location>
        <begin position="983"/>
        <end position="1017"/>
    </location>
</feature>
<comment type="similarity">
    <text evidence="2">Belongs to the glycosyl hydrolase 20 family.</text>
</comment>
<evidence type="ECO:0000313" key="12">
    <source>
        <dbReference type="EMBL" id="OWF49612.1"/>
    </source>
</evidence>
<evidence type="ECO:0000256" key="8">
    <source>
        <dbReference type="PIRSR" id="PIRSR625705-1"/>
    </source>
</evidence>
<dbReference type="Gene3D" id="3.30.379.10">
    <property type="entry name" value="Chitobiase/beta-hexosaminidase domain 2-like"/>
    <property type="match status" value="1"/>
</dbReference>
<accession>A0A210QLJ4</accession>
<evidence type="ECO:0000256" key="1">
    <source>
        <dbReference type="ARBA" id="ARBA00001231"/>
    </source>
</evidence>
<dbReference type="InterPro" id="IPR008965">
    <property type="entry name" value="CBM2/CBM3_carb-bd_dom_sf"/>
</dbReference>
<evidence type="ECO:0000259" key="11">
    <source>
        <dbReference type="SMART" id="SM01081"/>
    </source>
</evidence>
<dbReference type="STRING" id="6573.A0A210QLJ4"/>
<dbReference type="Gene3D" id="2.60.40.10">
    <property type="entry name" value="Immunoglobulins"/>
    <property type="match status" value="1"/>
</dbReference>
<dbReference type="GO" id="GO:0016020">
    <property type="term" value="C:membrane"/>
    <property type="evidence" value="ECO:0007669"/>
    <property type="project" value="TreeGrafter"/>
</dbReference>
<comment type="catalytic activity">
    <reaction evidence="1">
        <text>Hydrolysis of terminal non-reducing N-acetyl-D-hexosamine residues in N-acetyl-beta-D-hexosaminides.</text>
        <dbReference type="EC" id="3.2.1.52"/>
    </reaction>
</comment>
<evidence type="ECO:0000313" key="13">
    <source>
        <dbReference type="Proteomes" id="UP000242188"/>
    </source>
</evidence>
<keyword evidence="13" id="KW-1185">Reference proteome</keyword>
<evidence type="ECO:0000256" key="7">
    <source>
        <dbReference type="ARBA" id="ARBA00033000"/>
    </source>
</evidence>
<dbReference type="InterPro" id="IPR012291">
    <property type="entry name" value="CBM2_carb-bd_dom_sf"/>
</dbReference>
<keyword evidence="4" id="KW-0378">Hydrolase</keyword>
<dbReference type="Pfam" id="PF03174">
    <property type="entry name" value="CHB_HEX_C"/>
    <property type="match status" value="1"/>
</dbReference>
<dbReference type="GO" id="GO:0005975">
    <property type="term" value="P:carbohydrate metabolic process"/>
    <property type="evidence" value="ECO:0007669"/>
    <property type="project" value="InterPro"/>
</dbReference>
<dbReference type="SUPFAM" id="SSF81296">
    <property type="entry name" value="E set domains"/>
    <property type="match status" value="1"/>
</dbReference>